<dbReference type="EMBL" id="ML978134">
    <property type="protein sequence ID" value="KAF2094437.1"/>
    <property type="molecule type" value="Genomic_DNA"/>
</dbReference>
<feature type="domain" description="SET" evidence="1">
    <location>
        <begin position="27"/>
        <end position="244"/>
    </location>
</feature>
<proteinExistence type="predicted"/>
<dbReference type="InterPro" id="IPR044429">
    <property type="entry name" value="SETD4_SET"/>
</dbReference>
<dbReference type="PANTHER" id="PTHR13271:SF137">
    <property type="entry name" value="SET DOMAIN-CONTAINING PROTEIN"/>
    <property type="match status" value="1"/>
</dbReference>
<dbReference type="Gene3D" id="3.90.1410.10">
    <property type="entry name" value="set domain protein methyltransferase, domain 1"/>
    <property type="match status" value="1"/>
</dbReference>
<organism evidence="2 3">
    <name type="scientific">Rhizodiscina lignyota</name>
    <dbReference type="NCBI Taxonomy" id="1504668"/>
    <lineage>
        <taxon>Eukaryota</taxon>
        <taxon>Fungi</taxon>
        <taxon>Dikarya</taxon>
        <taxon>Ascomycota</taxon>
        <taxon>Pezizomycotina</taxon>
        <taxon>Dothideomycetes</taxon>
        <taxon>Pleosporomycetidae</taxon>
        <taxon>Aulographales</taxon>
        <taxon>Rhizodiscinaceae</taxon>
        <taxon>Rhizodiscina</taxon>
    </lineage>
</organism>
<evidence type="ECO:0000313" key="2">
    <source>
        <dbReference type="EMBL" id="KAF2094437.1"/>
    </source>
</evidence>
<dbReference type="GO" id="GO:0016279">
    <property type="term" value="F:protein-lysine N-methyltransferase activity"/>
    <property type="evidence" value="ECO:0007669"/>
    <property type="project" value="InterPro"/>
</dbReference>
<dbReference type="CDD" id="cd19177">
    <property type="entry name" value="SET_SETD4"/>
    <property type="match status" value="1"/>
</dbReference>
<evidence type="ECO:0000259" key="1">
    <source>
        <dbReference type="PROSITE" id="PS50280"/>
    </source>
</evidence>
<dbReference type="Pfam" id="PF00856">
    <property type="entry name" value="SET"/>
    <property type="match status" value="1"/>
</dbReference>
<dbReference type="SUPFAM" id="SSF82199">
    <property type="entry name" value="SET domain"/>
    <property type="match status" value="1"/>
</dbReference>
<dbReference type="AlphaFoldDB" id="A0A9P4M4M7"/>
<sequence>MSAYNPLDATHQAFVDWATSSQGVIINGIQAARIPGRGHGIISSRRIKKDERLVFVPSKALITINSEFVKSLKLPNQCTVHGRLAAALMLVHSDDSRSYLPWEQTWPTMEELMQSIPLQWSRNHVDLLSQSAKALREKQTSKLTKDRDALRHIVPPELLDSDLYVYFWLVVNTRCFFWDYPPPGRKRFKRRKTQNVDDCMALCPFADYFNHAEDGCDFDSNPSGCWITADRDYDAGDELFVSYGKHSNDFLLVEYGFVLPQNKWDTIKLDDYILPKLTASQKDVLQEFSLFGDYTLDSSQICYRSQATLLGLVLPKAKWRRFLNGEYDSEHEQPAMDKKCLTILLQYQDDIGKNLRAIEQLQKCPEKDALAERWKQIETMVHNTVQRLR</sequence>
<protein>
    <submittedName>
        <fullName evidence="2">SET domain-containing protein</fullName>
    </submittedName>
</protein>
<dbReference type="OrthoDB" id="341421at2759"/>
<dbReference type="InterPro" id="IPR050600">
    <property type="entry name" value="SETD3_SETD6_MTase"/>
</dbReference>
<dbReference type="InterPro" id="IPR046341">
    <property type="entry name" value="SET_dom_sf"/>
</dbReference>
<gene>
    <name evidence="2" type="ORF">NA57DRAFT_46468</name>
</gene>
<evidence type="ECO:0000313" key="3">
    <source>
        <dbReference type="Proteomes" id="UP000799772"/>
    </source>
</evidence>
<dbReference type="PROSITE" id="PS50280">
    <property type="entry name" value="SET"/>
    <property type="match status" value="1"/>
</dbReference>
<dbReference type="Proteomes" id="UP000799772">
    <property type="component" value="Unassembled WGS sequence"/>
</dbReference>
<accession>A0A9P4M4M7</accession>
<dbReference type="InterPro" id="IPR001214">
    <property type="entry name" value="SET_dom"/>
</dbReference>
<keyword evidence="3" id="KW-1185">Reference proteome</keyword>
<name>A0A9P4M4M7_9PEZI</name>
<dbReference type="PANTHER" id="PTHR13271">
    <property type="entry name" value="UNCHARACTERIZED PUTATIVE METHYLTRANSFERASE"/>
    <property type="match status" value="1"/>
</dbReference>
<reference evidence="2" key="1">
    <citation type="journal article" date="2020" name="Stud. Mycol.">
        <title>101 Dothideomycetes genomes: a test case for predicting lifestyles and emergence of pathogens.</title>
        <authorList>
            <person name="Haridas S."/>
            <person name="Albert R."/>
            <person name="Binder M."/>
            <person name="Bloem J."/>
            <person name="Labutti K."/>
            <person name="Salamov A."/>
            <person name="Andreopoulos B."/>
            <person name="Baker S."/>
            <person name="Barry K."/>
            <person name="Bills G."/>
            <person name="Bluhm B."/>
            <person name="Cannon C."/>
            <person name="Castanera R."/>
            <person name="Culley D."/>
            <person name="Daum C."/>
            <person name="Ezra D."/>
            <person name="Gonzalez J."/>
            <person name="Henrissat B."/>
            <person name="Kuo A."/>
            <person name="Liang C."/>
            <person name="Lipzen A."/>
            <person name="Lutzoni F."/>
            <person name="Magnuson J."/>
            <person name="Mondo S."/>
            <person name="Nolan M."/>
            <person name="Ohm R."/>
            <person name="Pangilinan J."/>
            <person name="Park H.-J."/>
            <person name="Ramirez L."/>
            <person name="Alfaro M."/>
            <person name="Sun H."/>
            <person name="Tritt A."/>
            <person name="Yoshinaga Y."/>
            <person name="Zwiers L.-H."/>
            <person name="Turgeon B."/>
            <person name="Goodwin S."/>
            <person name="Spatafora J."/>
            <person name="Crous P."/>
            <person name="Grigoriev I."/>
        </authorList>
    </citation>
    <scope>NUCLEOTIDE SEQUENCE</scope>
    <source>
        <strain evidence="2">CBS 133067</strain>
    </source>
</reference>
<comment type="caution">
    <text evidence="2">The sequence shown here is derived from an EMBL/GenBank/DDBJ whole genome shotgun (WGS) entry which is preliminary data.</text>
</comment>